<comment type="similarity">
    <text evidence="2 11">Belongs to the CDP-alcohol phosphatidyltransferase class-I family.</text>
</comment>
<evidence type="ECO:0000256" key="4">
    <source>
        <dbReference type="ARBA" id="ARBA00022679"/>
    </source>
</evidence>
<keyword evidence="5 12" id="KW-0812">Transmembrane</keyword>
<evidence type="ECO:0000256" key="5">
    <source>
        <dbReference type="ARBA" id="ARBA00022692"/>
    </source>
</evidence>
<keyword evidence="4 11" id="KW-0808">Transferase</keyword>
<dbReference type="InterPro" id="IPR048254">
    <property type="entry name" value="CDP_ALCOHOL_P_TRANSF_CS"/>
</dbReference>
<keyword evidence="3" id="KW-0444">Lipid biosynthesis</keyword>
<dbReference type="InterPro" id="IPR043130">
    <property type="entry name" value="CDP-OH_PTrfase_TM_dom"/>
</dbReference>
<keyword evidence="7" id="KW-0443">Lipid metabolism</keyword>
<evidence type="ECO:0000256" key="6">
    <source>
        <dbReference type="ARBA" id="ARBA00022989"/>
    </source>
</evidence>
<dbReference type="Pfam" id="PF01066">
    <property type="entry name" value="CDP-OH_P_transf"/>
    <property type="match status" value="1"/>
</dbReference>
<evidence type="ECO:0000256" key="8">
    <source>
        <dbReference type="ARBA" id="ARBA00023136"/>
    </source>
</evidence>
<feature type="transmembrane region" description="Helical" evidence="12">
    <location>
        <begin position="116"/>
        <end position="137"/>
    </location>
</feature>
<keyword evidence="14" id="KW-1185">Reference proteome</keyword>
<dbReference type="PANTHER" id="PTHR14269:SF11">
    <property type="entry name" value="CDP-DIACYLGLYCEROL--GLYCEROL-3-PHOSPHATE 3-PHOSPHATIDYLTRANSFERASE"/>
    <property type="match status" value="1"/>
</dbReference>
<evidence type="ECO:0000313" key="13">
    <source>
        <dbReference type="EMBL" id="QDV85148.1"/>
    </source>
</evidence>
<evidence type="ECO:0000256" key="1">
    <source>
        <dbReference type="ARBA" id="ARBA00004141"/>
    </source>
</evidence>
<name>A0ABX5XT10_9BACT</name>
<reference evidence="13 14" key="1">
    <citation type="submission" date="2019-02" db="EMBL/GenBank/DDBJ databases">
        <title>Deep-cultivation of Planctomycetes and their phenomic and genomic characterization uncovers novel biology.</title>
        <authorList>
            <person name="Wiegand S."/>
            <person name="Jogler M."/>
            <person name="Boedeker C."/>
            <person name="Pinto D."/>
            <person name="Vollmers J."/>
            <person name="Rivas-Marin E."/>
            <person name="Kohn T."/>
            <person name="Peeters S.H."/>
            <person name="Heuer A."/>
            <person name="Rast P."/>
            <person name="Oberbeckmann S."/>
            <person name="Bunk B."/>
            <person name="Jeske O."/>
            <person name="Meyerdierks A."/>
            <person name="Storesund J.E."/>
            <person name="Kallscheuer N."/>
            <person name="Luecker S."/>
            <person name="Lage O.M."/>
            <person name="Pohl T."/>
            <person name="Merkel B.J."/>
            <person name="Hornburger P."/>
            <person name="Mueller R.-W."/>
            <person name="Bruemmer F."/>
            <person name="Labrenz M."/>
            <person name="Spormann A.M."/>
            <person name="Op den Camp H."/>
            <person name="Overmann J."/>
            <person name="Amann R."/>
            <person name="Jetten M.S.M."/>
            <person name="Mascher T."/>
            <person name="Medema M.H."/>
            <person name="Devos D.P."/>
            <person name="Kaster A.-K."/>
            <person name="Ovreas L."/>
            <person name="Rohde M."/>
            <person name="Galperin M.Y."/>
            <person name="Jogler C."/>
        </authorList>
    </citation>
    <scope>NUCLEOTIDE SEQUENCE [LARGE SCALE GENOMIC DNA]</scope>
    <source>
        <strain evidence="13 14">TBK1r</strain>
    </source>
</reference>
<feature type="transmembrane region" description="Helical" evidence="12">
    <location>
        <begin position="51"/>
        <end position="69"/>
    </location>
</feature>
<dbReference type="EC" id="2.7.8.5" evidence="13"/>
<dbReference type="Gene3D" id="1.20.120.1760">
    <property type="match status" value="1"/>
</dbReference>
<accession>A0ABX5XT10</accession>
<keyword evidence="8 12" id="KW-0472">Membrane</keyword>
<dbReference type="Proteomes" id="UP000318081">
    <property type="component" value="Chromosome"/>
</dbReference>
<dbReference type="PROSITE" id="PS00379">
    <property type="entry name" value="CDP_ALCOHOL_P_TRANSF"/>
    <property type="match status" value="1"/>
</dbReference>
<dbReference type="InterPro" id="IPR050324">
    <property type="entry name" value="CDP-alcohol_PTase-I"/>
</dbReference>
<evidence type="ECO:0000256" key="3">
    <source>
        <dbReference type="ARBA" id="ARBA00022516"/>
    </source>
</evidence>
<gene>
    <name evidence="13" type="primary">pgsA_2</name>
    <name evidence="13" type="ORF">TBK1r_41020</name>
</gene>
<comment type="subcellular location">
    <subcellularLocation>
        <location evidence="1">Membrane</location>
        <topology evidence="1">Multi-pass membrane protein</topology>
    </subcellularLocation>
</comment>
<keyword evidence="9" id="KW-0594">Phospholipid biosynthesis</keyword>
<keyword evidence="10" id="KW-1208">Phospholipid metabolism</keyword>
<evidence type="ECO:0000256" key="10">
    <source>
        <dbReference type="ARBA" id="ARBA00023264"/>
    </source>
</evidence>
<sequence length="232" mass="25184">MSRSSSRDPSAEHRVAVSPAERSTTWLTIPNAICVGRAICSPLMLVLAWNGLQTATLVLFLILTFSDFVDGKLARWLNQRSAIGPKLDSFSDAVMYGCLALALIFLRGDLLGQEVLWIVFAIVSYIAAGMFALAKFGQLPSYHTRSAKLAWLMVAIAAVALLSGGPAWPLRMAMATVMIANLESSCITYLLKRPLTDLASVFRLHAVTDSADTSREDEDACGVEQKRFTTPG</sequence>
<evidence type="ECO:0000313" key="14">
    <source>
        <dbReference type="Proteomes" id="UP000318081"/>
    </source>
</evidence>
<proteinExistence type="inferred from homology"/>
<dbReference type="EMBL" id="CP036432">
    <property type="protein sequence ID" value="QDV85148.1"/>
    <property type="molecule type" value="Genomic_DNA"/>
</dbReference>
<dbReference type="InterPro" id="IPR000462">
    <property type="entry name" value="CDP-OH_P_trans"/>
</dbReference>
<feature type="transmembrane region" description="Helical" evidence="12">
    <location>
        <begin position="149"/>
        <end position="168"/>
    </location>
</feature>
<evidence type="ECO:0000256" key="11">
    <source>
        <dbReference type="RuleBase" id="RU003750"/>
    </source>
</evidence>
<keyword evidence="6 12" id="KW-1133">Transmembrane helix</keyword>
<feature type="transmembrane region" description="Helical" evidence="12">
    <location>
        <begin position="90"/>
        <end position="110"/>
    </location>
</feature>
<evidence type="ECO:0000256" key="12">
    <source>
        <dbReference type="SAM" id="Phobius"/>
    </source>
</evidence>
<organism evidence="13 14">
    <name type="scientific">Stieleria magnilauensis</name>
    <dbReference type="NCBI Taxonomy" id="2527963"/>
    <lineage>
        <taxon>Bacteria</taxon>
        <taxon>Pseudomonadati</taxon>
        <taxon>Planctomycetota</taxon>
        <taxon>Planctomycetia</taxon>
        <taxon>Pirellulales</taxon>
        <taxon>Pirellulaceae</taxon>
        <taxon>Stieleria</taxon>
    </lineage>
</organism>
<dbReference type="GO" id="GO:0008444">
    <property type="term" value="F:CDP-diacylglycerol-glycerol-3-phosphate 3-phosphatidyltransferase activity"/>
    <property type="evidence" value="ECO:0007669"/>
    <property type="project" value="UniProtKB-EC"/>
</dbReference>
<protein>
    <submittedName>
        <fullName evidence="13">CDP-diacylglycerol--glycerol-3-phosphate 3-phosphatidyltransferase</fullName>
        <ecNumber evidence="13">2.7.8.5</ecNumber>
    </submittedName>
</protein>
<evidence type="ECO:0000256" key="2">
    <source>
        <dbReference type="ARBA" id="ARBA00010441"/>
    </source>
</evidence>
<evidence type="ECO:0000256" key="7">
    <source>
        <dbReference type="ARBA" id="ARBA00023098"/>
    </source>
</evidence>
<dbReference type="PANTHER" id="PTHR14269">
    <property type="entry name" value="CDP-DIACYLGLYCEROL--GLYCEROL-3-PHOSPHATE 3-PHOSPHATIDYLTRANSFERASE-RELATED"/>
    <property type="match status" value="1"/>
</dbReference>
<evidence type="ECO:0000256" key="9">
    <source>
        <dbReference type="ARBA" id="ARBA00023209"/>
    </source>
</evidence>